<evidence type="ECO:0000313" key="3">
    <source>
        <dbReference type="Proteomes" id="UP000194141"/>
    </source>
</evidence>
<gene>
    <name evidence="2" type="ORF">DESAMIL20_312</name>
</gene>
<protein>
    <submittedName>
        <fullName evidence="2">Uncharacterized protein</fullName>
    </submittedName>
</protein>
<dbReference type="RefSeq" id="WP_086033129.1">
    <property type="nucleotide sequence ID" value="NZ_MDSU01000002.1"/>
</dbReference>
<keyword evidence="1" id="KW-0472">Membrane</keyword>
<feature type="transmembrane region" description="Helical" evidence="1">
    <location>
        <begin position="63"/>
        <end position="83"/>
    </location>
</feature>
<evidence type="ECO:0000256" key="1">
    <source>
        <dbReference type="SAM" id="Phobius"/>
    </source>
</evidence>
<evidence type="ECO:0000313" key="2">
    <source>
        <dbReference type="EMBL" id="OSS42882.1"/>
    </source>
</evidence>
<keyword evidence="1" id="KW-0812">Transmembrane</keyword>
<organism evidence="2 3">
    <name type="scientific">Desulfurella amilsii</name>
    <dbReference type="NCBI Taxonomy" id="1562698"/>
    <lineage>
        <taxon>Bacteria</taxon>
        <taxon>Pseudomonadati</taxon>
        <taxon>Campylobacterota</taxon>
        <taxon>Desulfurellia</taxon>
        <taxon>Desulfurellales</taxon>
        <taxon>Desulfurellaceae</taxon>
        <taxon>Desulfurella</taxon>
    </lineage>
</organism>
<name>A0A1X4XZA9_9BACT</name>
<feature type="transmembrane region" description="Helical" evidence="1">
    <location>
        <begin position="90"/>
        <end position="113"/>
    </location>
</feature>
<comment type="caution">
    <text evidence="2">The sequence shown here is derived from an EMBL/GenBank/DDBJ whole genome shotgun (WGS) entry which is preliminary data.</text>
</comment>
<dbReference type="STRING" id="1562698.DESAMIL20_312"/>
<dbReference type="EMBL" id="MDSU01000002">
    <property type="protein sequence ID" value="OSS42882.1"/>
    <property type="molecule type" value="Genomic_DNA"/>
</dbReference>
<proteinExistence type="predicted"/>
<keyword evidence="3" id="KW-1185">Reference proteome</keyword>
<accession>A0A1X4XZA9</accession>
<reference evidence="2 3" key="1">
    <citation type="journal article" date="2017" name="Front. Microbiol.">
        <title>Genome Sequence of Desulfurella amilsii Strain TR1 and Comparative Genomics of Desulfurellaceae Family.</title>
        <authorList>
            <person name="Florentino A.P."/>
            <person name="Stams A.J."/>
            <person name="Sanchez-Andrea I."/>
        </authorList>
    </citation>
    <scope>NUCLEOTIDE SEQUENCE [LARGE SCALE GENOMIC DNA]</scope>
    <source>
        <strain evidence="2 3">TR1</strain>
    </source>
</reference>
<dbReference type="Proteomes" id="UP000194141">
    <property type="component" value="Unassembled WGS sequence"/>
</dbReference>
<sequence>MLAYLGYLNILLQDRKIKILVTVLLIGLCFLVLTDHSFASTVASTTGNGAIEQAGNTLSNLLYNVLGKVLFVVFVFGGIVMLWKSAATAFIMWGMAILLAFATGLSNEVWSMFHQ</sequence>
<keyword evidence="1" id="KW-1133">Transmembrane helix</keyword>
<dbReference type="AlphaFoldDB" id="A0A1X4XZA9"/>